<proteinExistence type="predicted"/>
<feature type="coiled-coil region" evidence="1">
    <location>
        <begin position="77"/>
        <end position="150"/>
    </location>
</feature>
<dbReference type="AlphaFoldDB" id="A0A0A1TUP8"/>
<keyword evidence="4" id="KW-1185">Reference proteome</keyword>
<protein>
    <submittedName>
        <fullName evidence="3">Uncharacterized protein</fullName>
    </submittedName>
</protein>
<dbReference type="VEuPathDB" id="AmoebaDB:EIN_197650"/>
<reference evidence="3 4" key="1">
    <citation type="submission" date="2012-10" db="EMBL/GenBank/DDBJ databases">
        <authorList>
            <person name="Zafar N."/>
            <person name="Inman J."/>
            <person name="Hall N."/>
            <person name="Lorenzi H."/>
            <person name="Caler E."/>
        </authorList>
    </citation>
    <scope>NUCLEOTIDE SEQUENCE [LARGE SCALE GENOMIC DNA]</scope>
    <source>
        <strain evidence="3 4">IP1</strain>
    </source>
</reference>
<evidence type="ECO:0000256" key="1">
    <source>
        <dbReference type="SAM" id="Coils"/>
    </source>
</evidence>
<dbReference type="RefSeq" id="XP_004183178.1">
    <property type="nucleotide sequence ID" value="XM_004183130.1"/>
</dbReference>
<feature type="compositionally biased region" description="Acidic residues" evidence="2">
    <location>
        <begin position="28"/>
        <end position="63"/>
    </location>
</feature>
<dbReference type="Proteomes" id="UP000014680">
    <property type="component" value="Unassembled WGS sequence"/>
</dbReference>
<sequence>MSDSQQQDETESSYTPPLESSQYGNENDNAENYEEYMSQEDTDGENYHEEEEEENESYEEDPGPVDPSVIEGLLRTMEGFKQQHEMVRAENNQLKEENEKLKSVTESLSVSANEMIAQIRALKSKVEGLVMDLEVEKESHNITLQRLSEAEGRDTTQQEVNGSFYLTNKITVINGKVVQSDVVTEFQEELLGLQRDKDGLLHMITQLKLDLMHKSDMDKLLEQKSKEIETLKTNLIDLEESNKRNEKELALVKEQKLDTLVEGKLPRKSIMQLKNICAGIGTPNSMLSSESKKEGAMKKEL</sequence>
<keyword evidence="1" id="KW-0175">Coiled coil</keyword>
<accession>A0A0A1TUP8</accession>
<dbReference type="GeneID" id="14882805"/>
<feature type="region of interest" description="Disordered" evidence="2">
    <location>
        <begin position="1"/>
        <end position="69"/>
    </location>
</feature>
<dbReference type="KEGG" id="eiv:EIN_197650"/>
<gene>
    <name evidence="3" type="ORF">EIN_197650</name>
</gene>
<dbReference type="EMBL" id="KB207226">
    <property type="protein sequence ID" value="ELP83832.1"/>
    <property type="molecule type" value="Genomic_DNA"/>
</dbReference>
<name>A0A0A1TUP8_ENTIV</name>
<organism evidence="3 4">
    <name type="scientific">Entamoeba invadens IP1</name>
    <dbReference type="NCBI Taxonomy" id="370355"/>
    <lineage>
        <taxon>Eukaryota</taxon>
        <taxon>Amoebozoa</taxon>
        <taxon>Evosea</taxon>
        <taxon>Archamoebae</taxon>
        <taxon>Mastigamoebida</taxon>
        <taxon>Entamoebidae</taxon>
        <taxon>Entamoeba</taxon>
    </lineage>
</organism>
<feature type="non-terminal residue" evidence="3">
    <location>
        <position position="301"/>
    </location>
</feature>
<feature type="compositionally biased region" description="Acidic residues" evidence="2">
    <location>
        <begin position="1"/>
        <end position="11"/>
    </location>
</feature>
<evidence type="ECO:0000313" key="3">
    <source>
        <dbReference type="EMBL" id="ELP83832.1"/>
    </source>
</evidence>
<evidence type="ECO:0000313" key="4">
    <source>
        <dbReference type="Proteomes" id="UP000014680"/>
    </source>
</evidence>
<feature type="coiled-coil region" evidence="1">
    <location>
        <begin position="214"/>
        <end position="255"/>
    </location>
</feature>
<evidence type="ECO:0000256" key="2">
    <source>
        <dbReference type="SAM" id="MobiDB-lite"/>
    </source>
</evidence>